<proteinExistence type="predicted"/>
<dbReference type="Proteomes" id="UP000275267">
    <property type="component" value="Unassembled WGS sequence"/>
</dbReference>
<dbReference type="OrthoDB" id="676261at2759"/>
<evidence type="ECO:0000313" key="2">
    <source>
        <dbReference type="EMBL" id="RLM75184.1"/>
    </source>
</evidence>
<evidence type="ECO:0000256" key="1">
    <source>
        <dbReference type="SAM" id="MobiDB-lite"/>
    </source>
</evidence>
<evidence type="ECO:0000313" key="3">
    <source>
        <dbReference type="Proteomes" id="UP000275267"/>
    </source>
</evidence>
<sequence length="247" mass="27375">MIASFGSPPAHKSTPDQRAPSALSGLPVAAAAARATTHPLMATCSRAQLPPPPAPILAAGLTDPGMKGGRPVSAPEEEEVEEVKPPAADMARPGKRFRPRVPMTKEEEEKLIEVTVRHMSGRKELQARIERRDELRKRLDELLFMRRSWAATLANQVFAHRARVAQARHQLRVGWKEGEPLPEEIDDALRCAFVMNEHIVKGMDMGLDAFIDDYRKFYENEKMRSKVEAEIVCSDENGAPQGPVASK</sequence>
<reference evidence="3" key="1">
    <citation type="journal article" date="2019" name="Nat. Commun.">
        <title>The genome of broomcorn millet.</title>
        <authorList>
            <person name="Zou C."/>
            <person name="Miki D."/>
            <person name="Li D."/>
            <person name="Tang Q."/>
            <person name="Xiao L."/>
            <person name="Rajput S."/>
            <person name="Deng P."/>
            <person name="Jia W."/>
            <person name="Huang R."/>
            <person name="Zhang M."/>
            <person name="Sun Y."/>
            <person name="Hu J."/>
            <person name="Fu X."/>
            <person name="Schnable P.S."/>
            <person name="Li F."/>
            <person name="Zhang H."/>
            <person name="Feng B."/>
            <person name="Zhu X."/>
            <person name="Liu R."/>
            <person name="Schnable J.C."/>
            <person name="Zhu J.-K."/>
            <person name="Zhang H."/>
        </authorList>
    </citation>
    <scope>NUCLEOTIDE SEQUENCE [LARGE SCALE GENOMIC DNA]</scope>
</reference>
<dbReference type="AlphaFoldDB" id="A0A3L6Q956"/>
<feature type="compositionally biased region" description="Low complexity" evidence="1">
    <location>
        <begin position="19"/>
        <end position="31"/>
    </location>
</feature>
<name>A0A3L6Q956_PANMI</name>
<gene>
    <name evidence="2" type="ORF">C2845_PM15G20670</name>
</gene>
<protein>
    <submittedName>
        <fullName evidence="2">Uncharacterized protein</fullName>
    </submittedName>
</protein>
<feature type="region of interest" description="Disordered" evidence="1">
    <location>
        <begin position="66"/>
        <end position="95"/>
    </location>
</feature>
<keyword evidence="3" id="KW-1185">Reference proteome</keyword>
<dbReference type="EMBL" id="PQIB02000013">
    <property type="protein sequence ID" value="RLM75184.1"/>
    <property type="molecule type" value="Genomic_DNA"/>
</dbReference>
<accession>A0A3L6Q956</accession>
<organism evidence="2 3">
    <name type="scientific">Panicum miliaceum</name>
    <name type="common">Proso millet</name>
    <name type="synonym">Broomcorn millet</name>
    <dbReference type="NCBI Taxonomy" id="4540"/>
    <lineage>
        <taxon>Eukaryota</taxon>
        <taxon>Viridiplantae</taxon>
        <taxon>Streptophyta</taxon>
        <taxon>Embryophyta</taxon>
        <taxon>Tracheophyta</taxon>
        <taxon>Spermatophyta</taxon>
        <taxon>Magnoliopsida</taxon>
        <taxon>Liliopsida</taxon>
        <taxon>Poales</taxon>
        <taxon>Poaceae</taxon>
        <taxon>PACMAD clade</taxon>
        <taxon>Panicoideae</taxon>
        <taxon>Panicodae</taxon>
        <taxon>Paniceae</taxon>
        <taxon>Panicinae</taxon>
        <taxon>Panicum</taxon>
        <taxon>Panicum sect. Panicum</taxon>
    </lineage>
</organism>
<feature type="region of interest" description="Disordered" evidence="1">
    <location>
        <begin position="1"/>
        <end position="31"/>
    </location>
</feature>
<comment type="caution">
    <text evidence="2">The sequence shown here is derived from an EMBL/GenBank/DDBJ whole genome shotgun (WGS) entry which is preliminary data.</text>
</comment>